<dbReference type="Proteomes" id="UP000597656">
    <property type="component" value="Unassembled WGS sequence"/>
</dbReference>
<dbReference type="EMBL" id="BMNC01000004">
    <property type="protein sequence ID" value="GGM93033.1"/>
    <property type="molecule type" value="Genomic_DNA"/>
</dbReference>
<evidence type="ECO:0000313" key="2">
    <source>
        <dbReference type="EMBL" id="GGM93033.1"/>
    </source>
</evidence>
<protein>
    <recommendedName>
        <fullName evidence="4">Secreted protein</fullName>
    </recommendedName>
</protein>
<name>A0ABQ2HVR6_9PSEU</name>
<dbReference type="PROSITE" id="PS51318">
    <property type="entry name" value="TAT"/>
    <property type="match status" value="1"/>
</dbReference>
<sequence length="202" mass="21355">MSRNSMGRRRGLITAVALTLVSTIGLAATTGAATAALESRTESATAGSQMAKEPIFDHVAELEARKPQEVAIAAEALEPYVTITDDGMSLNAPDHVVAALDAEAVAAFRLSIKQINEMEKGAIDTPGKLPLSEILKFVKNNWRSIVDAAKKAGVWSLRKATRCLHGARDAIVKAAGNDPAYIAENPRIALAVAIAGCINRIR</sequence>
<feature type="signal peptide" evidence="1">
    <location>
        <begin position="1"/>
        <end position="27"/>
    </location>
</feature>
<dbReference type="RefSeq" id="WP_189155623.1">
    <property type="nucleotide sequence ID" value="NZ_BMNC01000004.1"/>
</dbReference>
<reference evidence="3" key="1">
    <citation type="journal article" date="2019" name="Int. J. Syst. Evol. Microbiol.">
        <title>The Global Catalogue of Microorganisms (GCM) 10K type strain sequencing project: providing services to taxonomists for standard genome sequencing and annotation.</title>
        <authorList>
            <consortium name="The Broad Institute Genomics Platform"/>
            <consortium name="The Broad Institute Genome Sequencing Center for Infectious Disease"/>
            <person name="Wu L."/>
            <person name="Ma J."/>
        </authorList>
    </citation>
    <scope>NUCLEOTIDE SEQUENCE [LARGE SCALE GENOMIC DNA]</scope>
    <source>
        <strain evidence="3">CGMCC 4.7319</strain>
    </source>
</reference>
<keyword evidence="1" id="KW-0732">Signal</keyword>
<proteinExistence type="predicted"/>
<evidence type="ECO:0008006" key="4">
    <source>
        <dbReference type="Google" id="ProtNLM"/>
    </source>
</evidence>
<accession>A0ABQ2HVR6</accession>
<feature type="chain" id="PRO_5045122113" description="Secreted protein" evidence="1">
    <location>
        <begin position="28"/>
        <end position="202"/>
    </location>
</feature>
<dbReference type="InterPro" id="IPR006311">
    <property type="entry name" value="TAT_signal"/>
</dbReference>
<evidence type="ECO:0000256" key="1">
    <source>
        <dbReference type="SAM" id="SignalP"/>
    </source>
</evidence>
<keyword evidence="3" id="KW-1185">Reference proteome</keyword>
<comment type="caution">
    <text evidence="2">The sequence shown here is derived from an EMBL/GenBank/DDBJ whole genome shotgun (WGS) entry which is preliminary data.</text>
</comment>
<evidence type="ECO:0000313" key="3">
    <source>
        <dbReference type="Proteomes" id="UP000597656"/>
    </source>
</evidence>
<organism evidence="2 3">
    <name type="scientific">Lentzea pudingi</name>
    <dbReference type="NCBI Taxonomy" id="1789439"/>
    <lineage>
        <taxon>Bacteria</taxon>
        <taxon>Bacillati</taxon>
        <taxon>Actinomycetota</taxon>
        <taxon>Actinomycetes</taxon>
        <taxon>Pseudonocardiales</taxon>
        <taxon>Pseudonocardiaceae</taxon>
        <taxon>Lentzea</taxon>
    </lineage>
</organism>
<gene>
    <name evidence="2" type="ORF">GCM10011609_33150</name>
</gene>